<gene>
    <name evidence="2" type="ORF">BKG89_09505</name>
</gene>
<dbReference type="InterPro" id="IPR018382">
    <property type="entry name" value="DNA_pol_III_psi_subgr"/>
</dbReference>
<protein>
    <recommendedName>
        <fullName evidence="1">DNA polymerase III subunit psi</fullName>
    </recommendedName>
</protein>
<dbReference type="PIRSF" id="PIRSF029225">
    <property type="entry name" value="DNA_pol_III_psi"/>
    <property type="match status" value="1"/>
</dbReference>
<organism evidence="2 3">
    <name type="scientific">Rodentibacter caecimuris</name>
    <dbReference type="NCBI Taxonomy" id="1796644"/>
    <lineage>
        <taxon>Bacteria</taxon>
        <taxon>Pseudomonadati</taxon>
        <taxon>Pseudomonadota</taxon>
        <taxon>Gammaproteobacteria</taxon>
        <taxon>Pasteurellales</taxon>
        <taxon>Pasteurellaceae</taxon>
        <taxon>Rodentibacter</taxon>
    </lineage>
</organism>
<proteinExistence type="predicted"/>
<keyword evidence="3" id="KW-1185">Reference proteome</keyword>
<dbReference type="SUPFAM" id="SSF102220">
    <property type="entry name" value="DNA polymerase III psi subunit"/>
    <property type="match status" value="1"/>
</dbReference>
<keyword evidence="1" id="KW-0235">DNA replication</keyword>
<dbReference type="Gene3D" id="3.40.50.10220">
    <property type="entry name" value="DNA polymerase III, psi subunit"/>
    <property type="match status" value="1"/>
</dbReference>
<dbReference type="Pfam" id="PF03603">
    <property type="entry name" value="DNA_III_psi"/>
    <property type="match status" value="1"/>
</dbReference>
<accession>A0ABX3KV65</accession>
<reference evidence="2 3" key="1">
    <citation type="submission" date="2016-10" db="EMBL/GenBank/DDBJ databases">
        <title>Rodentibacter gen. nov. and new species.</title>
        <authorList>
            <person name="Christensen H."/>
        </authorList>
    </citation>
    <scope>NUCLEOTIDE SEQUENCE [LARGE SCALE GENOMIC DNA]</scope>
    <source>
        <strain evidence="2 3">1998236014</strain>
    </source>
</reference>
<dbReference type="NCBIfam" id="TIGR00664">
    <property type="entry name" value="DNA_III_psi"/>
    <property type="match status" value="1"/>
</dbReference>
<evidence type="ECO:0000313" key="3">
    <source>
        <dbReference type="Proteomes" id="UP000188820"/>
    </source>
</evidence>
<evidence type="ECO:0000256" key="1">
    <source>
        <dbReference type="PIRNR" id="PIRNR029225"/>
    </source>
</evidence>
<comment type="function">
    <text evidence="1">Part of the beta sliding clamp loading complex, which hydrolyzes ATP to load the beta clamp onto primed DNA to form the DNA replication pre-initiation complex. DNA polymerase III is a complex, multichain enzyme responsible for most of the replicative synthesis in bacteria. This DNA polymerase also exhibits 3' to 5' exonuclease activity.</text>
</comment>
<keyword evidence="1" id="KW-0548">Nucleotidyltransferase</keyword>
<name>A0ABX3KV65_9PAST</name>
<dbReference type="InterPro" id="IPR036654">
    <property type="entry name" value="DNA_pol_III_psi_sf"/>
</dbReference>
<evidence type="ECO:0000313" key="2">
    <source>
        <dbReference type="EMBL" id="OOF67582.1"/>
    </source>
</evidence>
<keyword evidence="1" id="KW-0808">Transferase</keyword>
<dbReference type="NCBIfam" id="NF005335">
    <property type="entry name" value="PRK06856.1-1"/>
    <property type="match status" value="1"/>
</dbReference>
<keyword evidence="1" id="KW-0239">DNA-directed DNA polymerase</keyword>
<comment type="caution">
    <text evidence="2">The sequence shown here is derived from an EMBL/GenBank/DDBJ whole genome shotgun (WGS) entry which is preliminary data.</text>
</comment>
<dbReference type="InterPro" id="IPR004615">
    <property type="entry name" value="DNA_pol_III_psi"/>
</dbReference>
<sequence>MNRHSLLLQEMGITQWELVRPERLRGAIGIRANDSIRLIIISDQILSNEPLLADILSSLELAKEACLNLNFEQIPYLSINHNVSYWLLNKNSEKIDRTLRYCIHAERIYRSPDWQTFKQTPNAKRQLWQQIQQT</sequence>
<dbReference type="EMBL" id="MLAA01000040">
    <property type="protein sequence ID" value="OOF67582.1"/>
    <property type="molecule type" value="Genomic_DNA"/>
</dbReference>
<dbReference type="RefSeq" id="WP_077464417.1">
    <property type="nucleotide sequence ID" value="NZ_MLAA01000040.1"/>
</dbReference>
<dbReference type="Proteomes" id="UP000188820">
    <property type="component" value="Unassembled WGS sequence"/>
</dbReference>